<dbReference type="AlphaFoldDB" id="A0A1S3ZZ37"/>
<reference evidence="1" key="1">
    <citation type="submission" date="2025-08" db="UniProtKB">
        <authorList>
            <consortium name="RefSeq"/>
        </authorList>
    </citation>
    <scope>IDENTIFICATION</scope>
</reference>
<organism evidence="1">
    <name type="scientific">Nicotiana tabacum</name>
    <name type="common">Common tobacco</name>
    <dbReference type="NCBI Taxonomy" id="4097"/>
    <lineage>
        <taxon>Eukaryota</taxon>
        <taxon>Viridiplantae</taxon>
        <taxon>Streptophyta</taxon>
        <taxon>Embryophyta</taxon>
        <taxon>Tracheophyta</taxon>
        <taxon>Spermatophyta</taxon>
        <taxon>Magnoliopsida</taxon>
        <taxon>eudicotyledons</taxon>
        <taxon>Gunneridae</taxon>
        <taxon>Pentapetalae</taxon>
        <taxon>asterids</taxon>
        <taxon>lamiids</taxon>
        <taxon>Solanales</taxon>
        <taxon>Solanaceae</taxon>
        <taxon>Nicotianoideae</taxon>
        <taxon>Nicotianeae</taxon>
        <taxon>Nicotiana</taxon>
    </lineage>
</organism>
<dbReference type="PaxDb" id="4097-A0A1S3ZZ37"/>
<proteinExistence type="predicted"/>
<evidence type="ECO:0000313" key="1">
    <source>
        <dbReference type="RefSeq" id="XP_016469614.1"/>
    </source>
</evidence>
<accession>A0A1S3ZZ37</accession>
<dbReference type="KEGG" id="nta:107791962"/>
<protein>
    <submittedName>
        <fullName evidence="1">Uncharacterized protein</fullName>
    </submittedName>
</protein>
<dbReference type="RefSeq" id="XP_016469614.1">
    <property type="nucleotide sequence ID" value="XM_016614128.1"/>
</dbReference>
<dbReference type="OrthoDB" id="1305553at2759"/>
<gene>
    <name evidence="1" type="primary">LOC107791962</name>
</gene>
<name>A0A1S3ZZ37_TOBAC</name>
<sequence>MAIKLVVGGSTMNVISAYAPQAGFDEGVKRRFWETLDERKKRFIQGQPRIKSGVLTKDNMQELEGQLTAMGAWKSGRDASVMWTAMTDYIREAVREVLGVSKGYSGGHRGDWWWNDLVQGNVEANKVAYLKLMESTDEG</sequence>